<dbReference type="InterPro" id="IPR011010">
    <property type="entry name" value="DNA_brk_join_enz"/>
</dbReference>
<evidence type="ECO:0000256" key="3">
    <source>
        <dbReference type="ARBA" id="ARBA00023125"/>
    </source>
</evidence>
<dbReference type="EMBL" id="OUNE01000050">
    <property type="protein sequence ID" value="SPP32848.1"/>
    <property type="molecule type" value="Genomic_DNA"/>
</dbReference>
<dbReference type="PANTHER" id="PTHR30349">
    <property type="entry name" value="PHAGE INTEGRASE-RELATED"/>
    <property type="match status" value="1"/>
</dbReference>
<dbReference type="GO" id="GO:0006310">
    <property type="term" value="P:DNA recombination"/>
    <property type="evidence" value="ECO:0007669"/>
    <property type="project" value="UniProtKB-KW"/>
</dbReference>
<evidence type="ECO:0000256" key="4">
    <source>
        <dbReference type="ARBA" id="ARBA00023172"/>
    </source>
</evidence>
<keyword evidence="2" id="KW-0229">DNA integration</keyword>
<dbReference type="PANTHER" id="PTHR30349:SF81">
    <property type="entry name" value="TYROSINE RECOMBINASE XERC"/>
    <property type="match status" value="1"/>
</dbReference>
<proteinExistence type="predicted"/>
<evidence type="ECO:0000313" key="8">
    <source>
        <dbReference type="EMBL" id="SPP32848.1"/>
    </source>
</evidence>
<evidence type="ECO:0000256" key="2">
    <source>
        <dbReference type="ARBA" id="ARBA00022908"/>
    </source>
</evidence>
<reference evidence="8" key="1">
    <citation type="submission" date="2018-04" db="EMBL/GenBank/DDBJ databases">
        <authorList>
            <person name="Go L.Y."/>
            <person name="Mitchell J.A."/>
        </authorList>
    </citation>
    <scope>NUCLEOTIDE SEQUENCE</scope>
    <source>
        <strain evidence="8">WBAD</strain>
    </source>
</reference>
<keyword evidence="1" id="KW-0159">Chromosome partition</keyword>
<dbReference type="InterPro" id="IPR002104">
    <property type="entry name" value="Integrase_catalytic"/>
</dbReference>
<dbReference type="SUPFAM" id="SSF56349">
    <property type="entry name" value="DNA breaking-rejoining enzymes"/>
    <property type="match status" value="1"/>
</dbReference>
<organism evidence="8">
    <name type="scientific">Wolbachia endosymbiont of Aleurodicus dispersus</name>
    <dbReference type="NCBI Taxonomy" id="1288877"/>
    <lineage>
        <taxon>Bacteria</taxon>
        <taxon>Pseudomonadati</taxon>
        <taxon>Pseudomonadota</taxon>
        <taxon>Alphaproteobacteria</taxon>
        <taxon>Rickettsiales</taxon>
        <taxon>Anaplasmataceae</taxon>
        <taxon>Wolbachieae</taxon>
        <taxon>Wolbachia</taxon>
    </lineage>
</organism>
<evidence type="ECO:0000259" key="6">
    <source>
        <dbReference type="PROSITE" id="PS51898"/>
    </source>
</evidence>
<feature type="domain" description="Tyr recombinase" evidence="6">
    <location>
        <begin position="120"/>
        <end position="317"/>
    </location>
</feature>
<accession>A0A3B0IVH9</accession>
<sequence>MKNKQPQNKKEDLYITYYIDTLVSEKSSTQNTLESYRSDLHQLEKFLLEGSATLVGASKANIKDYVSFLRTQKKYKTSSISRKISAIKNFYKCLFNDGIIDFNPAPANDNELRNPKVSRPLPKYFSVQEIFLLMETVKKSASGSNKEISSKRLCAILDILYSAGMRVSELINMKLCEVSHLVNSNGKEGYIIIKGKSGRERQIFFNEQALQSLKDYLSVRDNLLPNNKKSDWLFPGDKPNKPITRQRVGQLIKELARKCDIDENKISPHVIRHSLATHLLNSGANIVLIQKILGHTNLSTTQIYTHIANEKLKDKLADSHPITQMINN</sequence>
<dbReference type="Gene3D" id="1.10.150.130">
    <property type="match status" value="1"/>
</dbReference>
<dbReference type="AlphaFoldDB" id="A0A3B0IVH9"/>
<dbReference type="InterPro" id="IPR050090">
    <property type="entry name" value="Tyrosine_recombinase_XerCD"/>
</dbReference>
<keyword evidence="4" id="KW-0233">DNA recombination</keyword>
<keyword evidence="3 5" id="KW-0238">DNA-binding</keyword>
<dbReference type="GO" id="GO:0015074">
    <property type="term" value="P:DNA integration"/>
    <property type="evidence" value="ECO:0007669"/>
    <property type="project" value="UniProtKB-KW"/>
</dbReference>
<dbReference type="GO" id="GO:0003677">
    <property type="term" value="F:DNA binding"/>
    <property type="evidence" value="ECO:0007669"/>
    <property type="project" value="UniProtKB-UniRule"/>
</dbReference>
<dbReference type="PROSITE" id="PS51898">
    <property type="entry name" value="TYR_RECOMBINASE"/>
    <property type="match status" value="1"/>
</dbReference>
<dbReference type="Pfam" id="PF00589">
    <property type="entry name" value="Phage_integrase"/>
    <property type="match status" value="1"/>
</dbReference>
<evidence type="ECO:0000259" key="7">
    <source>
        <dbReference type="PROSITE" id="PS51900"/>
    </source>
</evidence>
<evidence type="ECO:0000256" key="5">
    <source>
        <dbReference type="PROSITE-ProRule" id="PRU01248"/>
    </source>
</evidence>
<dbReference type="InterPro" id="IPR010998">
    <property type="entry name" value="Integrase_recombinase_N"/>
</dbReference>
<dbReference type="PROSITE" id="PS51900">
    <property type="entry name" value="CB"/>
    <property type="match status" value="1"/>
</dbReference>
<dbReference type="GO" id="GO:0007059">
    <property type="term" value="P:chromosome segregation"/>
    <property type="evidence" value="ECO:0007669"/>
    <property type="project" value="UniProtKB-KW"/>
</dbReference>
<protein>
    <submittedName>
        <fullName evidence="8">Tyrosine recombinase XerD</fullName>
    </submittedName>
</protein>
<dbReference type="InterPro" id="IPR013762">
    <property type="entry name" value="Integrase-like_cat_sf"/>
</dbReference>
<dbReference type="InterPro" id="IPR044068">
    <property type="entry name" value="CB"/>
</dbReference>
<dbReference type="Pfam" id="PF02899">
    <property type="entry name" value="Phage_int_SAM_1"/>
    <property type="match status" value="1"/>
</dbReference>
<dbReference type="InterPro" id="IPR004107">
    <property type="entry name" value="Integrase_SAM-like_N"/>
</dbReference>
<gene>
    <name evidence="8" type="primary">xerD_1</name>
    <name evidence="8" type="ORF">WBAD_0240</name>
</gene>
<name>A0A3B0IVH9_9RICK</name>
<feature type="domain" description="Core-binding (CB)" evidence="7">
    <location>
        <begin position="9"/>
        <end position="95"/>
    </location>
</feature>
<evidence type="ECO:0000256" key="1">
    <source>
        <dbReference type="ARBA" id="ARBA00022829"/>
    </source>
</evidence>
<dbReference type="Gene3D" id="1.10.443.10">
    <property type="entry name" value="Intergrase catalytic core"/>
    <property type="match status" value="1"/>
</dbReference>